<comment type="caution">
    <text evidence="11">The sequence shown here is derived from an EMBL/GenBank/DDBJ whole genome shotgun (WGS) entry which is preliminary data.</text>
</comment>
<proteinExistence type="inferred from homology"/>
<comment type="cofactor">
    <cofactor evidence="1">
        <name>Mn(2+)</name>
        <dbReference type="ChEBI" id="CHEBI:29035"/>
    </cofactor>
</comment>
<dbReference type="EMBL" id="BLKY01000001">
    <property type="protein sequence ID" value="GFG84204.1"/>
    <property type="molecule type" value="Genomic_DNA"/>
</dbReference>
<evidence type="ECO:0000256" key="3">
    <source>
        <dbReference type="ARBA" id="ARBA00022723"/>
    </source>
</evidence>
<dbReference type="Pfam" id="PF03949">
    <property type="entry name" value="Malic_M"/>
    <property type="match status" value="1"/>
</dbReference>
<evidence type="ECO:0000256" key="1">
    <source>
        <dbReference type="ARBA" id="ARBA00001936"/>
    </source>
</evidence>
<sequence length="395" mass="40787">MPENLANTVDNSPIVIGDEEIFEAHMGGKISVDLKAPLDSQRALSIAYTPGVAQVSRAIAADHTLAARYTWAHRLVAVVSDGTSVLGLGDLGPSASLPVMEGKAALFKTFAGLDSIPIVLDTKDPDEIVETLVRLRPSFGAVNLEDISAPRCFEIERRVIEALDCPVMHDDQHGTAIVALAALMGAAKVLGRDISSLRVVVSGAGAAGVACANILMSVGISEMIVLDSQGVLHPERTDMNDVKTELAQRTNPGGRTGGLAEALVGADVFLGASGGVVPEELIASMNPGGVVFALSNPDPEIHPELAAKYAAVVATGRSDFPNQINNVLAFPGVFRGALDAGAERITEEMKLAAAEAIYSVVADDLAPERVVPSPLDPRVEPAVAAAVAAAAGSSS</sequence>
<dbReference type="RefSeq" id="WP_083038581.1">
    <property type="nucleotide sequence ID" value="NZ_BLKY01000001.1"/>
</dbReference>
<dbReference type="InterPro" id="IPR012301">
    <property type="entry name" value="Malic_N_dom"/>
</dbReference>
<reference evidence="11 12" key="1">
    <citation type="journal article" date="2019" name="Emerg. Microbes Infect.">
        <title>Comprehensive subspecies identification of 175 nontuberculous mycobacteria species based on 7547 genomic profiles.</title>
        <authorList>
            <person name="Matsumoto Y."/>
            <person name="Kinjo T."/>
            <person name="Motooka D."/>
            <person name="Nabeya D."/>
            <person name="Jung N."/>
            <person name="Uechi K."/>
            <person name="Horii T."/>
            <person name="Iida T."/>
            <person name="Fujita J."/>
            <person name="Nakamura S."/>
        </authorList>
    </citation>
    <scope>NUCLEOTIDE SEQUENCE [LARGE SCALE GENOMIC DNA]</scope>
    <source>
        <strain evidence="11 12">JCM 30723</strain>
    </source>
</reference>
<dbReference type="InterPro" id="IPR046346">
    <property type="entry name" value="Aminoacid_DH-like_N_sf"/>
</dbReference>
<dbReference type="GO" id="GO:0046872">
    <property type="term" value="F:metal ion binding"/>
    <property type="evidence" value="ECO:0007669"/>
    <property type="project" value="UniProtKB-KW"/>
</dbReference>
<protein>
    <submittedName>
        <fullName evidence="11">Malate dehydrogenase</fullName>
    </submittedName>
</protein>
<dbReference type="InterPro" id="IPR037062">
    <property type="entry name" value="Malic_N_dom_sf"/>
</dbReference>
<feature type="binding site" evidence="6">
    <location>
        <position position="296"/>
    </location>
    <ligand>
        <name>(S)-malate</name>
        <dbReference type="ChEBI" id="CHEBI:15589"/>
    </ligand>
</feature>
<dbReference type="InterPro" id="IPR045213">
    <property type="entry name" value="Malic_NAD-bd_bact_type"/>
</dbReference>
<dbReference type="PIRSF" id="PIRSF000106">
    <property type="entry name" value="ME"/>
    <property type="match status" value="1"/>
</dbReference>
<dbReference type="PANTHER" id="PTHR43237:SF4">
    <property type="entry name" value="NADP-DEPENDENT MALIC ENZYME"/>
    <property type="match status" value="1"/>
</dbReference>
<keyword evidence="3 7" id="KW-0479">Metal-binding</keyword>
<dbReference type="Gene3D" id="3.40.50.720">
    <property type="entry name" value="NAD(P)-binding Rossmann-like Domain"/>
    <property type="match status" value="1"/>
</dbReference>
<dbReference type="AlphaFoldDB" id="A0A7I9Y6J0"/>
<gene>
    <name evidence="11" type="ORF">MALGJ_08800</name>
</gene>
<dbReference type="PRINTS" id="PR00072">
    <property type="entry name" value="MALOXRDTASE"/>
</dbReference>
<keyword evidence="4" id="KW-0560">Oxidoreductase</keyword>
<feature type="binding site" evidence="6">
    <location>
        <position position="325"/>
    </location>
    <ligand>
        <name>(S)-malate</name>
        <dbReference type="ChEBI" id="CHEBI:15589"/>
    </ligand>
</feature>
<dbReference type="CDD" id="cd05311">
    <property type="entry name" value="NAD_bind_2_malic_enz"/>
    <property type="match status" value="1"/>
</dbReference>
<evidence type="ECO:0000256" key="8">
    <source>
        <dbReference type="RuleBase" id="RU003427"/>
    </source>
</evidence>
<name>A0A7I9Y6J0_MYCAL</name>
<evidence type="ECO:0000259" key="10">
    <source>
        <dbReference type="SMART" id="SM01274"/>
    </source>
</evidence>
<comment type="similarity">
    <text evidence="2 8">Belongs to the malic enzymes family.</text>
</comment>
<evidence type="ECO:0000256" key="2">
    <source>
        <dbReference type="ARBA" id="ARBA00008785"/>
    </source>
</evidence>
<dbReference type="SMART" id="SM01274">
    <property type="entry name" value="malic"/>
    <property type="match status" value="1"/>
</dbReference>
<evidence type="ECO:0000313" key="11">
    <source>
        <dbReference type="EMBL" id="GFG84204.1"/>
    </source>
</evidence>
<feature type="domain" description="Malic enzyme N-terminal" evidence="10">
    <location>
        <begin position="27"/>
        <end position="160"/>
    </location>
</feature>
<evidence type="ECO:0000256" key="7">
    <source>
        <dbReference type="PIRSR" id="PIRSR000106-3"/>
    </source>
</evidence>
<feature type="domain" description="Malic enzyme NAD-binding" evidence="9">
    <location>
        <begin position="172"/>
        <end position="392"/>
    </location>
</feature>
<evidence type="ECO:0000313" key="12">
    <source>
        <dbReference type="Proteomes" id="UP000465305"/>
    </source>
</evidence>
<dbReference type="InterPro" id="IPR051674">
    <property type="entry name" value="Malate_Decarboxylase"/>
</dbReference>
<dbReference type="GO" id="GO:0016616">
    <property type="term" value="F:oxidoreductase activity, acting on the CH-OH group of donors, NAD or NADP as acceptor"/>
    <property type="evidence" value="ECO:0007669"/>
    <property type="project" value="InterPro"/>
</dbReference>
<accession>A0A7I9Y6J0</accession>
<dbReference type="SMART" id="SM00919">
    <property type="entry name" value="Malic_M"/>
    <property type="match status" value="1"/>
</dbReference>
<dbReference type="PANTHER" id="PTHR43237">
    <property type="entry name" value="NADP-DEPENDENT MALIC ENZYME"/>
    <property type="match status" value="1"/>
</dbReference>
<dbReference type="InterPro" id="IPR015884">
    <property type="entry name" value="Malic_enzyme_CS"/>
</dbReference>
<evidence type="ECO:0000256" key="5">
    <source>
        <dbReference type="PIRSR" id="PIRSR000106-1"/>
    </source>
</evidence>
<dbReference type="SUPFAM" id="SSF53223">
    <property type="entry name" value="Aminoacid dehydrogenase-like, N-terminal domain"/>
    <property type="match status" value="1"/>
</dbReference>
<evidence type="ECO:0000256" key="4">
    <source>
        <dbReference type="ARBA" id="ARBA00023002"/>
    </source>
</evidence>
<dbReference type="PROSITE" id="PS00331">
    <property type="entry name" value="MALIC_ENZYMES"/>
    <property type="match status" value="1"/>
</dbReference>
<feature type="active site" description="Proton donor" evidence="5">
    <location>
        <position position="48"/>
    </location>
</feature>
<dbReference type="InterPro" id="IPR012302">
    <property type="entry name" value="Malic_NAD-bd"/>
</dbReference>
<feature type="binding site" evidence="7">
    <location>
        <position position="145"/>
    </location>
    <ligand>
        <name>a divalent metal cation</name>
        <dbReference type="ChEBI" id="CHEBI:60240"/>
    </ligand>
</feature>
<evidence type="ECO:0000259" key="9">
    <source>
        <dbReference type="SMART" id="SM00919"/>
    </source>
</evidence>
<dbReference type="GO" id="GO:0004470">
    <property type="term" value="F:malic enzyme activity"/>
    <property type="evidence" value="ECO:0007669"/>
    <property type="project" value="InterPro"/>
</dbReference>
<dbReference type="Proteomes" id="UP000465305">
    <property type="component" value="Unassembled WGS sequence"/>
</dbReference>
<evidence type="ECO:0000256" key="6">
    <source>
        <dbReference type="PIRSR" id="PIRSR000106-2"/>
    </source>
</evidence>
<comment type="cofactor">
    <cofactor evidence="7">
        <name>Mg(2+)</name>
        <dbReference type="ChEBI" id="CHEBI:18420"/>
    </cofactor>
    <cofactor evidence="7">
        <name>Mn(2+)</name>
        <dbReference type="ChEBI" id="CHEBI:29035"/>
    </cofactor>
    <text evidence="7">Divalent metal cations. Prefers magnesium or manganese.</text>
</comment>
<dbReference type="Gene3D" id="3.40.50.10380">
    <property type="entry name" value="Malic enzyme, N-terminal domain"/>
    <property type="match status" value="1"/>
</dbReference>
<dbReference type="InterPro" id="IPR036291">
    <property type="entry name" value="NAD(P)-bd_dom_sf"/>
</dbReference>
<organism evidence="11 12">
    <name type="scientific">Mycolicibacter algericus</name>
    <name type="common">Mycobacterium algericum</name>
    <dbReference type="NCBI Taxonomy" id="1288388"/>
    <lineage>
        <taxon>Bacteria</taxon>
        <taxon>Bacillati</taxon>
        <taxon>Actinomycetota</taxon>
        <taxon>Actinomycetes</taxon>
        <taxon>Mycobacteriales</taxon>
        <taxon>Mycobacteriaceae</taxon>
        <taxon>Mycolicibacter</taxon>
    </lineage>
</organism>
<feature type="binding site" evidence="7">
    <location>
        <position position="171"/>
    </location>
    <ligand>
        <name>a divalent metal cation</name>
        <dbReference type="ChEBI" id="CHEBI:60240"/>
    </ligand>
</feature>
<feature type="active site" description="Proton acceptor" evidence="5">
    <location>
        <position position="103"/>
    </location>
</feature>
<dbReference type="SUPFAM" id="SSF51735">
    <property type="entry name" value="NAD(P)-binding Rossmann-fold domains"/>
    <property type="match status" value="1"/>
</dbReference>
<dbReference type="InterPro" id="IPR001891">
    <property type="entry name" value="Malic_OxRdtase"/>
</dbReference>
<dbReference type="GO" id="GO:0051287">
    <property type="term" value="F:NAD binding"/>
    <property type="evidence" value="ECO:0007669"/>
    <property type="project" value="InterPro"/>
</dbReference>
<feature type="binding site" evidence="7">
    <location>
        <position position="146"/>
    </location>
    <ligand>
        <name>a divalent metal cation</name>
        <dbReference type="ChEBI" id="CHEBI:60240"/>
    </ligand>
</feature>
<dbReference type="Pfam" id="PF00390">
    <property type="entry name" value="malic"/>
    <property type="match status" value="1"/>
</dbReference>